<name>A0A933L4B9_9HYPH</name>
<gene>
    <name evidence="3" type="ORF">HY834_13570</name>
</gene>
<reference evidence="3" key="1">
    <citation type="submission" date="2020-07" db="EMBL/GenBank/DDBJ databases">
        <title>Huge and variable diversity of episymbiotic CPR bacteria and DPANN archaea in groundwater ecosystems.</title>
        <authorList>
            <person name="He C.Y."/>
            <person name="Keren R."/>
            <person name="Whittaker M."/>
            <person name="Farag I.F."/>
            <person name="Doudna J."/>
            <person name="Cate J.H.D."/>
            <person name="Banfield J.F."/>
        </authorList>
    </citation>
    <scope>NUCLEOTIDE SEQUENCE</scope>
    <source>
        <strain evidence="3">NC_groundwater_1586_Pr3_B-0.1um_66_15</strain>
    </source>
</reference>
<dbReference type="Pfam" id="PF22513">
    <property type="entry name" value="FitA-like_RHH"/>
    <property type="match status" value="1"/>
</dbReference>
<dbReference type="InterPro" id="IPR010985">
    <property type="entry name" value="Ribbon_hlx_hlx"/>
</dbReference>
<organism evidence="3 4">
    <name type="scientific">Devosia nanyangense</name>
    <dbReference type="NCBI Taxonomy" id="1228055"/>
    <lineage>
        <taxon>Bacteria</taxon>
        <taxon>Pseudomonadati</taxon>
        <taxon>Pseudomonadota</taxon>
        <taxon>Alphaproteobacteria</taxon>
        <taxon>Hyphomicrobiales</taxon>
        <taxon>Devosiaceae</taxon>
        <taxon>Devosia</taxon>
    </lineage>
</organism>
<evidence type="ECO:0000313" key="3">
    <source>
        <dbReference type="EMBL" id="MBI4922770.1"/>
    </source>
</evidence>
<evidence type="ECO:0000259" key="2">
    <source>
        <dbReference type="Pfam" id="PF22513"/>
    </source>
</evidence>
<evidence type="ECO:0000256" key="1">
    <source>
        <dbReference type="SAM" id="MobiDB-lite"/>
    </source>
</evidence>
<feature type="region of interest" description="Disordered" evidence="1">
    <location>
        <begin position="64"/>
        <end position="83"/>
    </location>
</feature>
<comment type="caution">
    <text evidence="3">The sequence shown here is derived from an EMBL/GenBank/DDBJ whole genome shotgun (WGS) entry which is preliminary data.</text>
</comment>
<feature type="domain" description="Antitoxin FitA-like ribbon-helix-helix" evidence="2">
    <location>
        <begin position="2"/>
        <end position="40"/>
    </location>
</feature>
<dbReference type="EMBL" id="JACRAF010000038">
    <property type="protein sequence ID" value="MBI4922770.1"/>
    <property type="molecule type" value="Genomic_DNA"/>
</dbReference>
<dbReference type="SUPFAM" id="SSF47598">
    <property type="entry name" value="Ribbon-helix-helix"/>
    <property type="match status" value="1"/>
</dbReference>
<dbReference type="InterPro" id="IPR053853">
    <property type="entry name" value="FitA-like_RHH"/>
</dbReference>
<protein>
    <submittedName>
        <fullName evidence="3">Plasmid stabilization protein</fullName>
    </submittedName>
</protein>
<accession>A0A933L4B9</accession>
<dbReference type="InterPro" id="IPR013321">
    <property type="entry name" value="Arc_rbn_hlx_hlx"/>
</dbReference>
<dbReference type="AlphaFoldDB" id="A0A933L4B9"/>
<evidence type="ECO:0000313" key="4">
    <source>
        <dbReference type="Proteomes" id="UP000782610"/>
    </source>
</evidence>
<dbReference type="GO" id="GO:0006355">
    <property type="term" value="P:regulation of DNA-templated transcription"/>
    <property type="evidence" value="ECO:0007669"/>
    <property type="project" value="InterPro"/>
</dbReference>
<sequence>MAALTIRNIDEQLKRDLRRRAAANDRSMEEEARVILRRALNGAQPASEGLATSIRREVERLGGGIDFELPDDEPYEPMTFDAE</sequence>
<proteinExistence type="predicted"/>
<dbReference type="Gene3D" id="1.10.1220.10">
    <property type="entry name" value="Met repressor-like"/>
    <property type="match status" value="1"/>
</dbReference>
<dbReference type="Proteomes" id="UP000782610">
    <property type="component" value="Unassembled WGS sequence"/>
</dbReference>